<evidence type="ECO:0000313" key="1">
    <source>
        <dbReference type="EMBL" id="KAG0571031.1"/>
    </source>
</evidence>
<comment type="caution">
    <text evidence="1">The sequence shown here is derived from an EMBL/GenBank/DDBJ whole genome shotgun (WGS) entry which is preliminary data.</text>
</comment>
<dbReference type="Proteomes" id="UP000822688">
    <property type="component" value="Chromosome 6"/>
</dbReference>
<proteinExistence type="predicted"/>
<evidence type="ECO:0000313" key="2">
    <source>
        <dbReference type="Proteomes" id="UP000822688"/>
    </source>
</evidence>
<sequence>MSSFTGPAKLYLFCVTPPSPRVVDCSATSHSMAISRLYSAPGRSQSCTSDCCTWWVLHHLCLDFASRSVSFSGIIFLHCPISLDWCAFRPSAHLRSSTLATNFWGLNACRCYRLRLFLASQFMGQ</sequence>
<dbReference type="AlphaFoldDB" id="A0A8T0HJQ2"/>
<dbReference type="EMBL" id="CM026427">
    <property type="protein sequence ID" value="KAG0571031.1"/>
    <property type="molecule type" value="Genomic_DNA"/>
</dbReference>
<gene>
    <name evidence="1" type="ORF">KC19_6G206600</name>
</gene>
<organism evidence="1 2">
    <name type="scientific">Ceratodon purpureus</name>
    <name type="common">Fire moss</name>
    <name type="synonym">Dicranum purpureum</name>
    <dbReference type="NCBI Taxonomy" id="3225"/>
    <lineage>
        <taxon>Eukaryota</taxon>
        <taxon>Viridiplantae</taxon>
        <taxon>Streptophyta</taxon>
        <taxon>Embryophyta</taxon>
        <taxon>Bryophyta</taxon>
        <taxon>Bryophytina</taxon>
        <taxon>Bryopsida</taxon>
        <taxon>Dicranidae</taxon>
        <taxon>Pseudoditrichales</taxon>
        <taxon>Ditrichaceae</taxon>
        <taxon>Ceratodon</taxon>
    </lineage>
</organism>
<name>A0A8T0HJQ2_CERPU</name>
<reference evidence="1 2" key="1">
    <citation type="submission" date="2020-06" db="EMBL/GenBank/DDBJ databases">
        <title>WGS assembly of Ceratodon purpureus strain R40.</title>
        <authorList>
            <person name="Carey S.B."/>
            <person name="Jenkins J."/>
            <person name="Shu S."/>
            <person name="Lovell J.T."/>
            <person name="Sreedasyam A."/>
            <person name="Maumus F."/>
            <person name="Tiley G.P."/>
            <person name="Fernandez-Pozo N."/>
            <person name="Barry K."/>
            <person name="Chen C."/>
            <person name="Wang M."/>
            <person name="Lipzen A."/>
            <person name="Daum C."/>
            <person name="Saski C.A."/>
            <person name="Payton A.C."/>
            <person name="Mcbreen J.C."/>
            <person name="Conrad R.E."/>
            <person name="Kollar L.M."/>
            <person name="Olsson S."/>
            <person name="Huttunen S."/>
            <person name="Landis J.B."/>
            <person name="Wickett N.J."/>
            <person name="Johnson M.G."/>
            <person name="Rensing S.A."/>
            <person name="Grimwood J."/>
            <person name="Schmutz J."/>
            <person name="Mcdaniel S.F."/>
        </authorList>
    </citation>
    <scope>NUCLEOTIDE SEQUENCE [LARGE SCALE GENOMIC DNA]</scope>
    <source>
        <strain evidence="1 2">R40</strain>
    </source>
</reference>
<accession>A0A8T0HJQ2</accession>
<keyword evidence="2" id="KW-1185">Reference proteome</keyword>
<protein>
    <submittedName>
        <fullName evidence="1">Uncharacterized protein</fullName>
    </submittedName>
</protein>